<keyword evidence="1" id="KW-0812">Transmembrane</keyword>
<dbReference type="InterPro" id="IPR052354">
    <property type="entry name" value="Cell_Wall_Dynamics_Protein"/>
</dbReference>
<sequence length="266" mass="27059">MTDFRKVLLAVCPHGKPSIIEGFADAMQSCISCADISTPNRLAAFIGQCAEESAGFATTTEYASGKAYNGRKDLGNTQPGDGPRFKGRGVIQLTGRANYRQAGAALGLPLETDPARAADFPAAALVAAWFWKKRGINAYADRGLIQTVTKLVNGGENGYARRLAYTKKAAAALADLKGALLQTVKEEKAKAAIKGSIASSAALVAAPAVPQGVSPIVAAHATVGASSAAALVVGGVALVGAVAWLTLAAKKHSDAAQALTKAAKGA</sequence>
<name>A0ABS9Z953_9HYPH</name>
<dbReference type="SUPFAM" id="SSF53955">
    <property type="entry name" value="Lysozyme-like"/>
    <property type="match status" value="1"/>
</dbReference>
<feature type="domain" description="Glycoside hydrolase family 19 catalytic" evidence="2">
    <location>
        <begin position="33"/>
        <end position="133"/>
    </location>
</feature>
<dbReference type="PANTHER" id="PTHR34408">
    <property type="entry name" value="FAMILY PROTEIN, PUTATIVE-RELATED"/>
    <property type="match status" value="1"/>
</dbReference>
<dbReference type="Proteomes" id="UP001139104">
    <property type="component" value="Unassembled WGS sequence"/>
</dbReference>
<keyword evidence="4" id="KW-1185">Reference proteome</keyword>
<accession>A0ABS9Z953</accession>
<gene>
    <name evidence="3" type="ORF">K2U94_15345</name>
</gene>
<dbReference type="InterPro" id="IPR023346">
    <property type="entry name" value="Lysozyme-like_dom_sf"/>
</dbReference>
<organism evidence="3 4">
    <name type="scientific">Candidatus Rhodoblastus alkanivorans</name>
    <dbReference type="NCBI Taxonomy" id="2954117"/>
    <lineage>
        <taxon>Bacteria</taxon>
        <taxon>Pseudomonadati</taxon>
        <taxon>Pseudomonadota</taxon>
        <taxon>Alphaproteobacteria</taxon>
        <taxon>Hyphomicrobiales</taxon>
        <taxon>Rhodoblastaceae</taxon>
        <taxon>Rhodoblastus</taxon>
    </lineage>
</organism>
<dbReference type="Pfam" id="PF00182">
    <property type="entry name" value="Glyco_hydro_19"/>
    <property type="match status" value="1"/>
</dbReference>
<keyword evidence="1" id="KW-0472">Membrane</keyword>
<feature type="transmembrane region" description="Helical" evidence="1">
    <location>
        <begin position="228"/>
        <end position="247"/>
    </location>
</feature>
<reference evidence="3" key="1">
    <citation type="journal article" date="2022" name="ISME J.">
        <title>Identification of active gaseous-alkane degraders at natural gas seeps.</title>
        <authorList>
            <person name="Farhan Ul Haque M."/>
            <person name="Hernandez M."/>
            <person name="Crombie A.T."/>
            <person name="Murrell J.C."/>
        </authorList>
    </citation>
    <scope>NUCLEOTIDE SEQUENCE</scope>
    <source>
        <strain evidence="3">PC2</strain>
    </source>
</reference>
<evidence type="ECO:0000313" key="4">
    <source>
        <dbReference type="Proteomes" id="UP001139104"/>
    </source>
</evidence>
<comment type="caution">
    <text evidence="3">The sequence shown here is derived from an EMBL/GenBank/DDBJ whole genome shotgun (WGS) entry which is preliminary data.</text>
</comment>
<proteinExistence type="predicted"/>
<evidence type="ECO:0000313" key="3">
    <source>
        <dbReference type="EMBL" id="MCI4684117.1"/>
    </source>
</evidence>
<dbReference type="PANTHER" id="PTHR34408:SF1">
    <property type="entry name" value="GLYCOSYL HYDROLASE FAMILY 19 DOMAIN-CONTAINING PROTEIN HI_1415"/>
    <property type="match status" value="1"/>
</dbReference>
<dbReference type="RefSeq" id="WP_243068027.1">
    <property type="nucleotide sequence ID" value="NZ_JAIVFK010000039.1"/>
</dbReference>
<dbReference type="Gene3D" id="1.10.530.10">
    <property type="match status" value="1"/>
</dbReference>
<dbReference type="InterPro" id="IPR000726">
    <property type="entry name" value="Glyco_hydro_19_cat"/>
</dbReference>
<dbReference type="EMBL" id="JAIVFP010000001">
    <property type="protein sequence ID" value="MCI4684117.1"/>
    <property type="molecule type" value="Genomic_DNA"/>
</dbReference>
<keyword evidence="1" id="KW-1133">Transmembrane helix</keyword>
<protein>
    <recommendedName>
        <fullName evidence="2">Glycoside hydrolase family 19 catalytic domain-containing protein</fullName>
    </recommendedName>
</protein>
<evidence type="ECO:0000256" key="1">
    <source>
        <dbReference type="SAM" id="Phobius"/>
    </source>
</evidence>
<evidence type="ECO:0000259" key="2">
    <source>
        <dbReference type="Pfam" id="PF00182"/>
    </source>
</evidence>